<feature type="region of interest" description="Disordered" evidence="1">
    <location>
        <begin position="252"/>
        <end position="277"/>
    </location>
</feature>
<name>A0A292PXR2_9PEZI</name>
<evidence type="ECO:0000313" key="3">
    <source>
        <dbReference type="Proteomes" id="UP001412239"/>
    </source>
</evidence>
<protein>
    <submittedName>
        <fullName evidence="2">Uncharacterized protein</fullName>
    </submittedName>
</protein>
<gene>
    <name evidence="2" type="ORF">GSTUAT00004647001</name>
</gene>
<dbReference type="AlphaFoldDB" id="A0A292PXR2"/>
<keyword evidence="3" id="KW-1185">Reference proteome</keyword>
<feature type="region of interest" description="Disordered" evidence="1">
    <location>
        <begin position="296"/>
        <end position="316"/>
    </location>
</feature>
<dbReference type="Proteomes" id="UP001412239">
    <property type="component" value="Unassembled WGS sequence"/>
</dbReference>
<accession>A0A292PXR2</accession>
<sequence length="487" mass="53095">MKNFKRFEILPNDHAVDLNMTADNTNPSPNLGAGLNLQNKSDYENNERTEYQENKTALTTSIVLPIGYQIPVPPAAWPTVTDMEENSAPTDHQLCQGPPRPTMCAPELEPKLAQDEVPVNQAEHGREFTQTTPITKQDVAMDLPGDIMAGSARKGRSGVKAKVKPKVEKAMTMKNLNRWNKMRKDVQNITATRTNKISKTTHKITPGEILNGTERHQRILWWIKQCSQSLPFLHATMRKTPPPSPNILANLAAGRGSTDRNPVKPTAKPARPILGPKADAGITKKYHAGRLTAHTQPEAKAKGDVGEGPDSTAGVSKNASFSKVTIKQTMSPAAVKTMSLILKRKDGAGVTKKITQPDLLGPTLENATTNCPKPRNPKRKGRVGGKRRTATERINQETKVLMLKLEFLKSVDAELSRQITLYRGTMKAEDTSASVKSPTQEASSDTALSHGIFVAKSKDAIEERGMEGVIFGVGSDGDVPSIENDSL</sequence>
<evidence type="ECO:0000256" key="1">
    <source>
        <dbReference type="SAM" id="MobiDB-lite"/>
    </source>
</evidence>
<reference evidence="2" key="1">
    <citation type="submission" date="2015-10" db="EMBL/GenBank/DDBJ databases">
        <authorList>
            <person name="Regsiter A."/>
            <person name="william w."/>
        </authorList>
    </citation>
    <scope>NUCLEOTIDE SEQUENCE</scope>
    <source>
        <strain evidence="2">Montdore</strain>
    </source>
</reference>
<proteinExistence type="predicted"/>
<evidence type="ECO:0000313" key="2">
    <source>
        <dbReference type="EMBL" id="CUS11283.1"/>
    </source>
</evidence>
<feature type="compositionally biased region" description="Basic residues" evidence="1">
    <location>
        <begin position="375"/>
        <end position="388"/>
    </location>
</feature>
<feature type="region of interest" description="Disordered" evidence="1">
    <location>
        <begin position="360"/>
        <end position="388"/>
    </location>
</feature>
<organism evidence="2 3">
    <name type="scientific">Tuber aestivum</name>
    <name type="common">summer truffle</name>
    <dbReference type="NCBI Taxonomy" id="59557"/>
    <lineage>
        <taxon>Eukaryota</taxon>
        <taxon>Fungi</taxon>
        <taxon>Dikarya</taxon>
        <taxon>Ascomycota</taxon>
        <taxon>Pezizomycotina</taxon>
        <taxon>Pezizomycetes</taxon>
        <taxon>Pezizales</taxon>
        <taxon>Tuberaceae</taxon>
        <taxon>Tuber</taxon>
    </lineage>
</organism>
<dbReference type="EMBL" id="LN891026">
    <property type="protein sequence ID" value="CUS11283.1"/>
    <property type="molecule type" value="Genomic_DNA"/>
</dbReference>